<comment type="caution">
    <text evidence="1">The sequence shown here is derived from an EMBL/GenBank/DDBJ whole genome shotgun (WGS) entry which is preliminary data.</text>
</comment>
<reference evidence="1 2" key="1">
    <citation type="submission" date="2014-04" db="EMBL/GenBank/DDBJ databases">
        <title>A comprehensive comparison of genomes of Erythrobacter spp. Strains.</title>
        <authorList>
            <person name="Zheng Q."/>
        </authorList>
    </citation>
    <scope>NUCLEOTIDE SEQUENCE [LARGE SCALE GENOMIC DNA]</scope>
    <source>
        <strain evidence="1 2">DSM 8509</strain>
    </source>
</reference>
<dbReference type="AlphaFoldDB" id="A0A074N1T0"/>
<dbReference type="Proteomes" id="UP000027866">
    <property type="component" value="Unassembled WGS sequence"/>
</dbReference>
<organism evidence="1 2">
    <name type="scientific">Erythrobacter litoralis</name>
    <dbReference type="NCBI Taxonomy" id="39960"/>
    <lineage>
        <taxon>Bacteria</taxon>
        <taxon>Pseudomonadati</taxon>
        <taxon>Pseudomonadota</taxon>
        <taxon>Alphaproteobacteria</taxon>
        <taxon>Sphingomonadales</taxon>
        <taxon>Erythrobacteraceae</taxon>
        <taxon>Erythrobacter/Porphyrobacter group</taxon>
        <taxon>Erythrobacter</taxon>
    </lineage>
</organism>
<gene>
    <name evidence="1" type="ORF">EH32_07180</name>
</gene>
<proteinExistence type="predicted"/>
<sequence length="60" mass="6921">MERKIPALDEVRWGNREADPRLFRLGHRVLPLIRRQADVRIAPAVKARDAFAIIIIILHG</sequence>
<dbReference type="EMBL" id="JMIX01000003">
    <property type="protein sequence ID" value="KEO98880.1"/>
    <property type="molecule type" value="Genomic_DNA"/>
</dbReference>
<dbReference type="RefSeq" id="WP_034901317.1">
    <property type="nucleotide sequence ID" value="NZ_CP017057.1"/>
</dbReference>
<evidence type="ECO:0000313" key="2">
    <source>
        <dbReference type="Proteomes" id="UP000027866"/>
    </source>
</evidence>
<protein>
    <submittedName>
        <fullName evidence="1">Uncharacterized protein</fullName>
    </submittedName>
</protein>
<keyword evidence="2" id="KW-1185">Reference proteome</keyword>
<accession>A0A074N1T0</accession>
<name>A0A074N1T0_9SPHN</name>
<evidence type="ECO:0000313" key="1">
    <source>
        <dbReference type="EMBL" id="KEO98880.1"/>
    </source>
</evidence>